<dbReference type="AlphaFoldDB" id="A0A0A8H243"/>
<dbReference type="CDD" id="cd03789">
    <property type="entry name" value="GT9_LPS_heptosyltransferase"/>
    <property type="match status" value="1"/>
</dbReference>
<evidence type="ECO:0000256" key="4">
    <source>
        <dbReference type="ARBA" id="ARBA00022519"/>
    </source>
</evidence>
<keyword evidence="5 14" id="KW-0328">Glycosyltransferase</keyword>
<keyword evidence="8" id="KW-0472">Membrane</keyword>
<dbReference type="EMBL" id="CP007770">
    <property type="protein sequence ID" value="AJC88171.1"/>
    <property type="molecule type" value="Genomic_DNA"/>
</dbReference>
<keyword evidence="4" id="KW-0997">Cell inner membrane</keyword>
<dbReference type="GO" id="GO:0008713">
    <property type="term" value="F:ADP-heptose-lipopolysaccharide heptosyltransferase activity"/>
    <property type="evidence" value="ECO:0007669"/>
    <property type="project" value="TreeGrafter"/>
</dbReference>
<evidence type="ECO:0000256" key="3">
    <source>
        <dbReference type="ARBA" id="ARBA00022475"/>
    </source>
</evidence>
<dbReference type="PANTHER" id="PTHR30160:SF19">
    <property type="entry name" value="LIPOPOLYSACCHARIDE HEPTOSYLTRANSFERASE 1"/>
    <property type="match status" value="1"/>
</dbReference>
<dbReference type="RefSeq" id="WP_039650720.1">
    <property type="nucleotide sequence ID" value="NZ_CP007770.1"/>
</dbReference>
<evidence type="ECO:0000256" key="8">
    <source>
        <dbReference type="ARBA" id="ARBA00023136"/>
    </source>
</evidence>
<reference evidence="14 15" key="1">
    <citation type="journal article" date="2014" name="Genome Biol. Evol.">
        <title>Comparative Genomics of the Campylobacter lari Group.</title>
        <authorList>
            <person name="Miller W.G."/>
            <person name="Yee E."/>
            <person name="Chapman M.H."/>
            <person name="Smith T.P."/>
            <person name="Bono J.L."/>
            <person name="Huynh S."/>
            <person name="Parker C.T."/>
            <person name="Vandamme P."/>
            <person name="Luong K."/>
            <person name="Korlach J."/>
        </authorList>
    </citation>
    <scope>NUCLEOTIDE SEQUENCE [LARGE SCALE GENOMIC DNA]</scope>
    <source>
        <strain evidence="14 15">NCTC 12927</strain>
    </source>
</reference>
<comment type="subcellular location">
    <subcellularLocation>
        <location evidence="1">Cell inner membrane</location>
        <topology evidence="1">Peripheral membrane protein</topology>
        <orientation evidence="1">Cytoplasmic side</orientation>
    </subcellularLocation>
</comment>
<gene>
    <name evidence="14" type="primary">waaC</name>
    <name evidence="14" type="ORF">CINS_1212</name>
</gene>
<evidence type="ECO:0000256" key="11">
    <source>
        <dbReference type="ARBA" id="ARBA00044190"/>
    </source>
</evidence>
<evidence type="ECO:0000256" key="2">
    <source>
        <dbReference type="ARBA" id="ARBA00004713"/>
    </source>
</evidence>
<dbReference type="HOGENOM" id="CLU_038371_6_0_7"/>
<evidence type="ECO:0000256" key="9">
    <source>
        <dbReference type="ARBA" id="ARBA00043995"/>
    </source>
</evidence>
<accession>A0A0A8H243</accession>
<dbReference type="GeneID" id="74431996"/>
<dbReference type="Pfam" id="PF01075">
    <property type="entry name" value="Glyco_transf_9"/>
    <property type="match status" value="1"/>
</dbReference>
<dbReference type="InterPro" id="IPR051199">
    <property type="entry name" value="LPS_LOS_Heptosyltrfase"/>
</dbReference>
<evidence type="ECO:0000256" key="6">
    <source>
        <dbReference type="ARBA" id="ARBA00022679"/>
    </source>
</evidence>
<evidence type="ECO:0000256" key="13">
    <source>
        <dbReference type="ARBA" id="ARBA00049201"/>
    </source>
</evidence>
<dbReference type="SUPFAM" id="SSF53756">
    <property type="entry name" value="UDP-Glycosyltransferase/glycogen phosphorylase"/>
    <property type="match status" value="1"/>
</dbReference>
<evidence type="ECO:0000313" key="14">
    <source>
        <dbReference type="EMBL" id="AJC88171.1"/>
    </source>
</evidence>
<evidence type="ECO:0000256" key="5">
    <source>
        <dbReference type="ARBA" id="ARBA00022676"/>
    </source>
</evidence>
<dbReference type="GO" id="GO:0005829">
    <property type="term" value="C:cytosol"/>
    <property type="evidence" value="ECO:0007669"/>
    <property type="project" value="TreeGrafter"/>
</dbReference>
<dbReference type="NCBIfam" id="TIGR02193">
    <property type="entry name" value="heptsyl_trn_I"/>
    <property type="match status" value="1"/>
</dbReference>
<dbReference type="InterPro" id="IPR011908">
    <property type="entry name" value="LipoPS_heptosylTferase-I"/>
</dbReference>
<dbReference type="GO" id="GO:0009244">
    <property type="term" value="P:lipopolysaccharide core region biosynthetic process"/>
    <property type="evidence" value="ECO:0007669"/>
    <property type="project" value="InterPro"/>
</dbReference>
<dbReference type="Gene3D" id="3.40.50.2000">
    <property type="entry name" value="Glycogen Phosphorylase B"/>
    <property type="match status" value="2"/>
</dbReference>
<protein>
    <recommendedName>
        <fullName evidence="11">Lipopolysaccharide heptosyltransferase 1</fullName>
        <ecNumber evidence="10">2.4.99.23</ecNumber>
    </recommendedName>
    <alternativeName>
        <fullName evidence="12">ADP-heptose:lipopolysaccharide heptosyltransferase I</fullName>
    </alternativeName>
</protein>
<dbReference type="EC" id="2.4.99.23" evidence="10"/>
<evidence type="ECO:0000256" key="10">
    <source>
        <dbReference type="ARBA" id="ARBA00044041"/>
    </source>
</evidence>
<evidence type="ECO:0000256" key="7">
    <source>
        <dbReference type="ARBA" id="ARBA00022985"/>
    </source>
</evidence>
<organism evidence="14 15">
    <name type="scientific">Campylobacter insulaenigrae NCTC 12927</name>
    <dbReference type="NCBI Taxonomy" id="1031564"/>
    <lineage>
        <taxon>Bacteria</taxon>
        <taxon>Pseudomonadati</taxon>
        <taxon>Campylobacterota</taxon>
        <taxon>Epsilonproteobacteria</taxon>
        <taxon>Campylobacterales</taxon>
        <taxon>Campylobacteraceae</taxon>
        <taxon>Campylobacter</taxon>
    </lineage>
</organism>
<dbReference type="Proteomes" id="UP000031163">
    <property type="component" value="Chromosome"/>
</dbReference>
<sequence>MKIGLVKLSALGDIIHAAIVLQFIKKHLPKASIDWFVDAKFATLLQDHPMIDEVYALPLKEKKIKESFSILLEARQNQYDVVIDLQGLIKSALVSKFLCTNTFGFDQDSIKESFASNFYRHKFACNYEENIIVRNLSLVAYVLNEHFDHGDIKLKQSCFFIDEDLKDELEQTLSLKEADVVILMHVGSSMPNKIYPKERLTLLCRMLLEHFANTKILLGWGSVSEFNFAKDMVLNLKHLNIDLAPKLNLNELCALTKAVDLVIGNDSGPTHLAFALNKPSITIFGATPSQRNTYETTINKTINAGKKILYSKHIDKSDFCIQNIDEKDIFKLACELLEKK</sequence>
<dbReference type="InterPro" id="IPR002201">
    <property type="entry name" value="Glyco_trans_9"/>
</dbReference>
<keyword evidence="6 14" id="KW-0808">Transferase</keyword>
<dbReference type="GO" id="GO:0005886">
    <property type="term" value="C:plasma membrane"/>
    <property type="evidence" value="ECO:0007669"/>
    <property type="project" value="UniProtKB-SubCell"/>
</dbReference>
<evidence type="ECO:0000256" key="12">
    <source>
        <dbReference type="ARBA" id="ARBA00044330"/>
    </source>
</evidence>
<evidence type="ECO:0000313" key="15">
    <source>
        <dbReference type="Proteomes" id="UP000031163"/>
    </source>
</evidence>
<keyword evidence="3" id="KW-1003">Cell membrane</keyword>
<comment type="pathway">
    <text evidence="2">Bacterial outer membrane biogenesis; LPS core biosynthesis.</text>
</comment>
<dbReference type="STRING" id="1031564.CINS_1212"/>
<proteinExistence type="inferred from homology"/>
<comment type="similarity">
    <text evidence="9">Belongs to the glycosyltransferase 9 family.</text>
</comment>
<dbReference type="PANTHER" id="PTHR30160">
    <property type="entry name" value="TETRAACYLDISACCHARIDE 4'-KINASE-RELATED"/>
    <property type="match status" value="1"/>
</dbReference>
<evidence type="ECO:0000256" key="1">
    <source>
        <dbReference type="ARBA" id="ARBA00004515"/>
    </source>
</evidence>
<dbReference type="KEGG" id="cis:CINS_1212"/>
<name>A0A0A8H243_9BACT</name>
<keyword evidence="7" id="KW-0448">Lipopolysaccharide biosynthesis</keyword>
<comment type="catalytic activity">
    <reaction evidence="13">
        <text>an alpha-Kdo-(2-&gt;4)-alpha-Kdo-(2-&gt;6)-lipid A + ADP-L-glycero-beta-D-manno-heptose = an L-alpha-D-Hep-(1-&gt;5)-[alpha-Kdo-(2-&gt;4)]-alpha-Kdo-(2-&gt;6)-lipid A + ADP + H(+)</text>
        <dbReference type="Rhea" id="RHEA:74067"/>
        <dbReference type="ChEBI" id="CHEBI:15378"/>
        <dbReference type="ChEBI" id="CHEBI:61506"/>
        <dbReference type="ChEBI" id="CHEBI:176431"/>
        <dbReference type="ChEBI" id="CHEBI:193068"/>
        <dbReference type="ChEBI" id="CHEBI:456216"/>
        <dbReference type="EC" id="2.4.99.23"/>
    </reaction>
</comment>